<dbReference type="InterPro" id="IPR017972">
    <property type="entry name" value="Cyt_P450_CS"/>
</dbReference>
<evidence type="ECO:0000313" key="14">
    <source>
        <dbReference type="EMBL" id="RLN24251.1"/>
    </source>
</evidence>
<comment type="similarity">
    <text evidence="2 12">Belongs to the cytochrome P450 family.</text>
</comment>
<gene>
    <name evidence="14" type="ORF">C2845_PM07G16480</name>
</gene>
<dbReference type="PRINTS" id="PR00463">
    <property type="entry name" value="EP450I"/>
</dbReference>
<dbReference type="GO" id="GO:0016020">
    <property type="term" value="C:membrane"/>
    <property type="evidence" value="ECO:0007669"/>
    <property type="project" value="UniProtKB-SubCell"/>
</dbReference>
<dbReference type="SUPFAM" id="SSF48264">
    <property type="entry name" value="Cytochrome P450"/>
    <property type="match status" value="1"/>
</dbReference>
<dbReference type="GO" id="GO:0016705">
    <property type="term" value="F:oxidoreductase activity, acting on paired donors, with incorporation or reduction of molecular oxygen"/>
    <property type="evidence" value="ECO:0007669"/>
    <property type="project" value="InterPro"/>
</dbReference>
<dbReference type="InterPro" id="IPR001128">
    <property type="entry name" value="Cyt_P450"/>
</dbReference>
<dbReference type="AlphaFoldDB" id="A0A3L6SNM5"/>
<comment type="caution">
    <text evidence="14">The sequence shown here is derived from an EMBL/GenBank/DDBJ whole genome shotgun (WGS) entry which is preliminary data.</text>
</comment>
<keyword evidence="9 12" id="KW-0503">Monooxygenase</keyword>
<evidence type="ECO:0000256" key="2">
    <source>
        <dbReference type="ARBA" id="ARBA00010617"/>
    </source>
</evidence>
<reference evidence="15" key="1">
    <citation type="journal article" date="2019" name="Nat. Commun.">
        <title>The genome of broomcorn millet.</title>
        <authorList>
            <person name="Zou C."/>
            <person name="Miki D."/>
            <person name="Li D."/>
            <person name="Tang Q."/>
            <person name="Xiao L."/>
            <person name="Rajput S."/>
            <person name="Deng P."/>
            <person name="Jia W."/>
            <person name="Huang R."/>
            <person name="Zhang M."/>
            <person name="Sun Y."/>
            <person name="Hu J."/>
            <person name="Fu X."/>
            <person name="Schnable P.S."/>
            <person name="Li F."/>
            <person name="Zhang H."/>
            <person name="Feng B."/>
            <person name="Zhu X."/>
            <person name="Liu R."/>
            <person name="Schnable J.C."/>
            <person name="Zhu J.-K."/>
            <person name="Zhang H."/>
        </authorList>
    </citation>
    <scope>NUCLEOTIDE SEQUENCE [LARGE SCALE GENOMIC DNA]</scope>
</reference>
<dbReference type="InterPro" id="IPR050665">
    <property type="entry name" value="Cytochrome_P450_Monooxygen"/>
</dbReference>
<organism evidence="14 15">
    <name type="scientific">Panicum miliaceum</name>
    <name type="common">Proso millet</name>
    <name type="synonym">Broomcorn millet</name>
    <dbReference type="NCBI Taxonomy" id="4540"/>
    <lineage>
        <taxon>Eukaryota</taxon>
        <taxon>Viridiplantae</taxon>
        <taxon>Streptophyta</taxon>
        <taxon>Embryophyta</taxon>
        <taxon>Tracheophyta</taxon>
        <taxon>Spermatophyta</taxon>
        <taxon>Magnoliopsida</taxon>
        <taxon>Liliopsida</taxon>
        <taxon>Poales</taxon>
        <taxon>Poaceae</taxon>
        <taxon>PACMAD clade</taxon>
        <taxon>Panicoideae</taxon>
        <taxon>Panicodae</taxon>
        <taxon>Paniceae</taxon>
        <taxon>Panicinae</taxon>
        <taxon>Panicum</taxon>
        <taxon>Panicum sect. Panicum</taxon>
    </lineage>
</organism>
<keyword evidence="7 12" id="KW-0560">Oxidoreductase</keyword>
<accession>A0A3L6SNM5</accession>
<evidence type="ECO:0000256" key="1">
    <source>
        <dbReference type="ARBA" id="ARBA00004370"/>
    </source>
</evidence>
<name>A0A3L6SNM5_PANMI</name>
<keyword evidence="8 11" id="KW-0408">Iron</keyword>
<dbReference type="Gene3D" id="1.10.630.10">
    <property type="entry name" value="Cytochrome P450"/>
    <property type="match status" value="1"/>
</dbReference>
<dbReference type="InterPro" id="IPR036396">
    <property type="entry name" value="Cyt_P450_sf"/>
</dbReference>
<dbReference type="GO" id="GO:0020037">
    <property type="term" value="F:heme binding"/>
    <property type="evidence" value="ECO:0007669"/>
    <property type="project" value="InterPro"/>
</dbReference>
<dbReference type="EMBL" id="PQIB02000004">
    <property type="protein sequence ID" value="RLN24251.1"/>
    <property type="molecule type" value="Genomic_DNA"/>
</dbReference>
<dbReference type="OrthoDB" id="1470350at2759"/>
<dbReference type="GO" id="GO:0005506">
    <property type="term" value="F:iron ion binding"/>
    <property type="evidence" value="ECO:0007669"/>
    <property type="project" value="InterPro"/>
</dbReference>
<dbReference type="Pfam" id="PF00067">
    <property type="entry name" value="p450"/>
    <property type="match status" value="1"/>
</dbReference>
<dbReference type="GO" id="GO:0004497">
    <property type="term" value="F:monooxygenase activity"/>
    <property type="evidence" value="ECO:0007669"/>
    <property type="project" value="UniProtKB-KW"/>
</dbReference>
<feature type="binding site" description="axial binding residue" evidence="11">
    <location>
        <position position="471"/>
    </location>
    <ligand>
        <name>heme</name>
        <dbReference type="ChEBI" id="CHEBI:30413"/>
    </ligand>
    <ligandPart>
        <name>Fe</name>
        <dbReference type="ChEBI" id="CHEBI:18248"/>
    </ligandPart>
</feature>
<keyword evidence="3 11" id="KW-0349">Heme</keyword>
<keyword evidence="4 13" id="KW-0812">Transmembrane</keyword>
<dbReference type="STRING" id="4540.A0A3L6SNM5"/>
<dbReference type="PROSITE" id="PS00086">
    <property type="entry name" value="CYTOCHROME_P450"/>
    <property type="match status" value="1"/>
</dbReference>
<dbReference type="PANTHER" id="PTHR24282:SF127">
    <property type="entry name" value="CYTOCHROME P450 72A15"/>
    <property type="match status" value="1"/>
</dbReference>
<evidence type="ECO:0000256" key="10">
    <source>
        <dbReference type="ARBA" id="ARBA00023136"/>
    </source>
</evidence>
<evidence type="ECO:0000256" key="5">
    <source>
        <dbReference type="ARBA" id="ARBA00022723"/>
    </source>
</evidence>
<dbReference type="Proteomes" id="UP000275267">
    <property type="component" value="Unassembled WGS sequence"/>
</dbReference>
<protein>
    <submittedName>
        <fullName evidence="14">Cytochrome P450 72A15-like</fullName>
    </submittedName>
</protein>
<sequence length="523" mass="59259">MAAMAIREPLLELLYVLGGLSALWFTWRALEWAWFCPRRLGRELRAQGLRGTSYRFPSGDLAEEARLFAAERTKPMPLLSHAISGRVEPLLYSTVKEHGKVSMVWAGPTPRVILSEPKLVREVLSNKFGHFRKPKFPANFIKMIGDGLSNHEGEKWAVHRKIINHAFHLEKLKRMLPAFTTCTSELIKRWADSMGSGKAREIDVWPELQDLTGDAISRAAFGSSLTEGRRIFRIQSEQAQLANLMTNLYIPGYTYLPTKLNRKIKANGREVEGLLKGIITKKERAMKNGHADDGDMLVLLMQSNIKESQDSGSSKPMMTIDDIIGELKLFYFAGMETTSVLLTWTLIVLSKHSEWQDRAREEVLRVFGKKQPDLDGTHQLKVVTMVLYEVLRLYPPITLLERETYKEMELGGIKYPPGVKLVLPVLTIHHDPDIWGEDVDEFKPERFAEGISKASKEAPAFFPFGWGPRICIGQNFALLEAKIALSMILQHFSFRLSPSYIHAPFAVSTLQPDHGAHVMLEKI</sequence>
<evidence type="ECO:0000256" key="13">
    <source>
        <dbReference type="SAM" id="Phobius"/>
    </source>
</evidence>
<evidence type="ECO:0000256" key="3">
    <source>
        <dbReference type="ARBA" id="ARBA00022617"/>
    </source>
</evidence>
<comment type="subcellular location">
    <subcellularLocation>
        <location evidence="1">Membrane</location>
    </subcellularLocation>
</comment>
<dbReference type="PRINTS" id="PR00385">
    <property type="entry name" value="P450"/>
</dbReference>
<evidence type="ECO:0000313" key="15">
    <source>
        <dbReference type="Proteomes" id="UP000275267"/>
    </source>
</evidence>
<proteinExistence type="inferred from homology"/>
<dbReference type="GO" id="GO:0006629">
    <property type="term" value="P:lipid metabolic process"/>
    <property type="evidence" value="ECO:0007669"/>
    <property type="project" value="UniProtKB-ARBA"/>
</dbReference>
<keyword evidence="15" id="KW-1185">Reference proteome</keyword>
<evidence type="ECO:0000256" key="8">
    <source>
        <dbReference type="ARBA" id="ARBA00023004"/>
    </source>
</evidence>
<keyword evidence="10 13" id="KW-0472">Membrane</keyword>
<evidence type="ECO:0000256" key="4">
    <source>
        <dbReference type="ARBA" id="ARBA00022692"/>
    </source>
</evidence>
<feature type="transmembrane region" description="Helical" evidence="13">
    <location>
        <begin position="12"/>
        <end position="35"/>
    </location>
</feature>
<evidence type="ECO:0000256" key="12">
    <source>
        <dbReference type="RuleBase" id="RU000461"/>
    </source>
</evidence>
<evidence type="ECO:0000256" key="7">
    <source>
        <dbReference type="ARBA" id="ARBA00023002"/>
    </source>
</evidence>
<evidence type="ECO:0000256" key="9">
    <source>
        <dbReference type="ARBA" id="ARBA00023033"/>
    </source>
</evidence>
<keyword evidence="5 11" id="KW-0479">Metal-binding</keyword>
<dbReference type="PANTHER" id="PTHR24282">
    <property type="entry name" value="CYTOCHROME P450 FAMILY MEMBER"/>
    <property type="match status" value="1"/>
</dbReference>
<comment type="cofactor">
    <cofactor evidence="11">
        <name>heme</name>
        <dbReference type="ChEBI" id="CHEBI:30413"/>
    </cofactor>
</comment>
<dbReference type="InterPro" id="IPR002401">
    <property type="entry name" value="Cyt_P450_E_grp-I"/>
</dbReference>
<keyword evidence="6 13" id="KW-1133">Transmembrane helix</keyword>
<evidence type="ECO:0000256" key="6">
    <source>
        <dbReference type="ARBA" id="ARBA00022989"/>
    </source>
</evidence>
<evidence type="ECO:0000256" key="11">
    <source>
        <dbReference type="PIRSR" id="PIRSR602401-1"/>
    </source>
</evidence>